<protein>
    <submittedName>
        <fullName evidence="1">Uncharacterized protein</fullName>
    </submittedName>
</protein>
<dbReference type="AlphaFoldDB" id="A0A1Q8QZJ5"/>
<proteinExistence type="predicted"/>
<dbReference type="RefSeq" id="WP_075364095.1">
    <property type="nucleotide sequence ID" value="NZ_MLBF01000007.1"/>
</dbReference>
<sequence>MCLCSELARKNDGKVFGDDQEGLIALPVIDGKSVHVSVESENQDSDLKHMIEAVKRFHLKNGFDIGTQSQQRCFTV</sequence>
<evidence type="ECO:0000313" key="1">
    <source>
        <dbReference type="EMBL" id="OLN32610.1"/>
    </source>
</evidence>
<dbReference type="STRING" id="1888891.DSOL_1361"/>
<accession>A0A1Q8QZJ5</accession>
<dbReference type="Proteomes" id="UP000186102">
    <property type="component" value="Unassembled WGS sequence"/>
</dbReference>
<name>A0A1Q8QZJ5_9FIRM</name>
<comment type="caution">
    <text evidence="1">The sequence shown here is derived from an EMBL/GenBank/DDBJ whole genome shotgun (WGS) entry which is preliminary data.</text>
</comment>
<keyword evidence="2" id="KW-1185">Reference proteome</keyword>
<dbReference type="EMBL" id="MLBF01000007">
    <property type="protein sequence ID" value="OLN32610.1"/>
    <property type="molecule type" value="Genomic_DNA"/>
</dbReference>
<organism evidence="1 2">
    <name type="scientific">Desulfosporosinus metallidurans</name>
    <dbReference type="NCBI Taxonomy" id="1888891"/>
    <lineage>
        <taxon>Bacteria</taxon>
        <taxon>Bacillati</taxon>
        <taxon>Bacillota</taxon>
        <taxon>Clostridia</taxon>
        <taxon>Eubacteriales</taxon>
        <taxon>Desulfitobacteriaceae</taxon>
        <taxon>Desulfosporosinus</taxon>
    </lineage>
</organism>
<evidence type="ECO:0000313" key="2">
    <source>
        <dbReference type="Proteomes" id="UP000186102"/>
    </source>
</evidence>
<reference evidence="1 2" key="1">
    <citation type="submission" date="2016-09" db="EMBL/GenBank/DDBJ databases">
        <title>Complete genome of Desulfosporosinus sp. OL.</title>
        <authorList>
            <person name="Mardanov A."/>
            <person name="Beletsky A."/>
            <person name="Panova A."/>
            <person name="Karnachuk O."/>
            <person name="Ravin N."/>
        </authorList>
    </citation>
    <scope>NUCLEOTIDE SEQUENCE [LARGE SCALE GENOMIC DNA]</scope>
    <source>
        <strain evidence="1 2">OL</strain>
    </source>
</reference>
<gene>
    <name evidence="1" type="ORF">DSOL_1361</name>
</gene>